<dbReference type="Proteomes" id="UP001154282">
    <property type="component" value="Unassembled WGS sequence"/>
</dbReference>
<dbReference type="GO" id="GO:0005634">
    <property type="term" value="C:nucleus"/>
    <property type="evidence" value="ECO:0007669"/>
    <property type="project" value="UniProtKB-SubCell"/>
</dbReference>
<evidence type="ECO:0000256" key="3">
    <source>
        <dbReference type="ARBA" id="ARBA00023125"/>
    </source>
</evidence>
<evidence type="ECO:0000256" key="2">
    <source>
        <dbReference type="ARBA" id="ARBA00022737"/>
    </source>
</evidence>
<sequence length="300" mass="33564">MNRADSAFSLPLIYQFILSSYPQTGEGETHFSLYPFSSFIIFKKMGRAPCCEKMGLNRGPWTPKEDQILISYIRKHGHSNWRALPKLAGLLRCGKSCRLRWINYLNPDIKRGNFTREEEDAIINLHESLGNRWSAIAAKLPGRTDNEIKNVWHTHLKKRLRNKNSEGGISSVSERQGTGALSPQPSISAGGDVSSVTENTISTAETRSYDETPSPSSVEQFPLIDESLWSEPEAGELTNYSPEVSGEYLQFDDQFDSLDFSVIDPAPGIYGPSIDDAMDFWYDLFVQAGGIEGFPELQGQ</sequence>
<feature type="domain" description="Myb-like" evidence="6">
    <location>
        <begin position="53"/>
        <end position="105"/>
    </location>
</feature>
<evidence type="ECO:0000259" key="6">
    <source>
        <dbReference type="PROSITE" id="PS50090"/>
    </source>
</evidence>
<organism evidence="8 9">
    <name type="scientific">Linum tenue</name>
    <dbReference type="NCBI Taxonomy" id="586396"/>
    <lineage>
        <taxon>Eukaryota</taxon>
        <taxon>Viridiplantae</taxon>
        <taxon>Streptophyta</taxon>
        <taxon>Embryophyta</taxon>
        <taxon>Tracheophyta</taxon>
        <taxon>Spermatophyta</taxon>
        <taxon>Magnoliopsida</taxon>
        <taxon>eudicotyledons</taxon>
        <taxon>Gunneridae</taxon>
        <taxon>Pentapetalae</taxon>
        <taxon>rosids</taxon>
        <taxon>fabids</taxon>
        <taxon>Malpighiales</taxon>
        <taxon>Linaceae</taxon>
        <taxon>Linum</taxon>
    </lineage>
</organism>
<evidence type="ECO:0000256" key="5">
    <source>
        <dbReference type="SAM" id="MobiDB-lite"/>
    </source>
</evidence>
<dbReference type="PANTHER" id="PTHR10641:SF1413">
    <property type="entry name" value="MYB-RELATED PROTEIN MYB4"/>
    <property type="match status" value="1"/>
</dbReference>
<feature type="region of interest" description="Disordered" evidence="5">
    <location>
        <begin position="163"/>
        <end position="196"/>
    </location>
</feature>
<evidence type="ECO:0000256" key="4">
    <source>
        <dbReference type="ARBA" id="ARBA00023242"/>
    </source>
</evidence>
<evidence type="ECO:0000313" key="8">
    <source>
        <dbReference type="EMBL" id="CAI0558981.1"/>
    </source>
</evidence>
<feature type="domain" description="HTH myb-type" evidence="7">
    <location>
        <begin position="106"/>
        <end position="160"/>
    </location>
</feature>
<gene>
    <name evidence="8" type="ORF">LITE_LOCUS49001</name>
</gene>
<keyword evidence="3" id="KW-0238">DNA-binding</keyword>
<dbReference type="GO" id="GO:0003677">
    <property type="term" value="F:DNA binding"/>
    <property type="evidence" value="ECO:0007669"/>
    <property type="project" value="UniProtKB-KW"/>
</dbReference>
<comment type="subcellular location">
    <subcellularLocation>
        <location evidence="1">Nucleus</location>
    </subcellularLocation>
</comment>
<dbReference type="InterPro" id="IPR001005">
    <property type="entry name" value="SANT/Myb"/>
</dbReference>
<dbReference type="InterPro" id="IPR017930">
    <property type="entry name" value="Myb_dom"/>
</dbReference>
<dbReference type="PANTHER" id="PTHR10641">
    <property type="entry name" value="MYB FAMILY TRANSCRIPTION FACTOR"/>
    <property type="match status" value="1"/>
</dbReference>
<dbReference type="PROSITE" id="PS51294">
    <property type="entry name" value="HTH_MYB"/>
    <property type="match status" value="2"/>
</dbReference>
<evidence type="ECO:0000259" key="7">
    <source>
        <dbReference type="PROSITE" id="PS51294"/>
    </source>
</evidence>
<feature type="domain" description="HTH myb-type" evidence="7">
    <location>
        <begin position="53"/>
        <end position="105"/>
    </location>
</feature>
<accession>A0AAV0RPH8</accession>
<proteinExistence type="predicted"/>
<dbReference type="SUPFAM" id="SSF46689">
    <property type="entry name" value="Homeodomain-like"/>
    <property type="match status" value="1"/>
</dbReference>
<keyword evidence="9" id="KW-1185">Reference proteome</keyword>
<dbReference type="SMART" id="SM00717">
    <property type="entry name" value="SANT"/>
    <property type="match status" value="2"/>
</dbReference>
<dbReference type="EMBL" id="CAMGYJ010000011">
    <property type="protein sequence ID" value="CAI0558981.1"/>
    <property type="molecule type" value="Genomic_DNA"/>
</dbReference>
<dbReference type="Gene3D" id="1.10.10.60">
    <property type="entry name" value="Homeodomain-like"/>
    <property type="match status" value="2"/>
</dbReference>
<feature type="compositionally biased region" description="Polar residues" evidence="5">
    <location>
        <begin position="165"/>
        <end position="187"/>
    </location>
</feature>
<dbReference type="InterPro" id="IPR015495">
    <property type="entry name" value="Myb_TF_plants"/>
</dbReference>
<feature type="domain" description="Myb-like" evidence="6">
    <location>
        <begin position="106"/>
        <end position="156"/>
    </location>
</feature>
<reference evidence="8" key="1">
    <citation type="submission" date="2022-08" db="EMBL/GenBank/DDBJ databases">
        <authorList>
            <person name="Gutierrez-Valencia J."/>
        </authorList>
    </citation>
    <scope>NUCLEOTIDE SEQUENCE</scope>
</reference>
<keyword evidence="2" id="KW-0677">Repeat</keyword>
<dbReference type="FunFam" id="1.10.10.60:FF:000001">
    <property type="entry name" value="MYB-related transcription factor"/>
    <property type="match status" value="1"/>
</dbReference>
<protein>
    <submittedName>
        <fullName evidence="8">Uncharacterized protein</fullName>
    </submittedName>
</protein>
<dbReference type="InterPro" id="IPR009057">
    <property type="entry name" value="Homeodomain-like_sf"/>
</dbReference>
<dbReference type="Pfam" id="PF00249">
    <property type="entry name" value="Myb_DNA-binding"/>
    <property type="match status" value="2"/>
</dbReference>
<comment type="caution">
    <text evidence="8">The sequence shown here is derived from an EMBL/GenBank/DDBJ whole genome shotgun (WGS) entry which is preliminary data.</text>
</comment>
<name>A0AAV0RPH8_9ROSI</name>
<keyword evidence="4" id="KW-0539">Nucleus</keyword>
<dbReference type="PROSITE" id="PS50090">
    <property type="entry name" value="MYB_LIKE"/>
    <property type="match status" value="2"/>
</dbReference>
<evidence type="ECO:0000256" key="1">
    <source>
        <dbReference type="ARBA" id="ARBA00004123"/>
    </source>
</evidence>
<dbReference type="AlphaFoldDB" id="A0AAV0RPH8"/>
<dbReference type="CDD" id="cd00167">
    <property type="entry name" value="SANT"/>
    <property type="match status" value="2"/>
</dbReference>
<evidence type="ECO:0000313" key="9">
    <source>
        <dbReference type="Proteomes" id="UP001154282"/>
    </source>
</evidence>